<dbReference type="SUPFAM" id="SSF55729">
    <property type="entry name" value="Acyl-CoA N-acyltransferases (Nat)"/>
    <property type="match status" value="1"/>
</dbReference>
<evidence type="ECO:0000313" key="3">
    <source>
        <dbReference type="Proteomes" id="UP001241747"/>
    </source>
</evidence>
<dbReference type="InterPro" id="IPR000182">
    <property type="entry name" value="GNAT_dom"/>
</dbReference>
<feature type="domain" description="N-acetyltransferase" evidence="1">
    <location>
        <begin position="20"/>
        <end position="175"/>
    </location>
</feature>
<reference evidence="2 3" key="1">
    <citation type="submission" date="2023-07" db="EMBL/GenBank/DDBJ databases">
        <title>Genomic Encyclopedia of Type Strains, Phase IV (KMG-IV): sequencing the most valuable type-strain genomes for metagenomic binning, comparative biology and taxonomic classification.</title>
        <authorList>
            <person name="Goeker M."/>
        </authorList>
    </citation>
    <scope>NUCLEOTIDE SEQUENCE [LARGE SCALE GENOMIC DNA]</scope>
    <source>
        <strain evidence="2 3">DSM 3770</strain>
    </source>
</reference>
<dbReference type="Pfam" id="PF13302">
    <property type="entry name" value="Acetyltransf_3"/>
    <property type="match status" value="1"/>
</dbReference>
<sequence>MIENSFLARPHPVFRDSYVEALREGFVWAARAPLDADAIAFVSSHFPDYLARLDEDGQMPKPGGPSLSGVPSTTYWLVDGPAFIGAVNIRARIDTPSLVHFGGHVGYAVRPSRQGRGYGRRQLALALDICRGMGLCVPRLSCAQDNPASRRVIEANGGVLLRHCPPAWYAPYPYLLYEIPLL</sequence>
<dbReference type="InterPro" id="IPR016181">
    <property type="entry name" value="Acyl_CoA_acyltransferase"/>
</dbReference>
<organism evidence="2 3">
    <name type="scientific">Xanthobacter agilis</name>
    <dbReference type="NCBI Taxonomy" id="47492"/>
    <lineage>
        <taxon>Bacteria</taxon>
        <taxon>Pseudomonadati</taxon>
        <taxon>Pseudomonadota</taxon>
        <taxon>Alphaproteobacteria</taxon>
        <taxon>Hyphomicrobiales</taxon>
        <taxon>Xanthobacteraceae</taxon>
        <taxon>Xanthobacter</taxon>
    </lineage>
</organism>
<dbReference type="Gene3D" id="3.40.630.30">
    <property type="match status" value="1"/>
</dbReference>
<dbReference type="PANTHER" id="PTHR39173">
    <property type="entry name" value="ACETYLTRANSFERASE"/>
    <property type="match status" value="1"/>
</dbReference>
<name>A0ABU0LEG3_XANAG</name>
<evidence type="ECO:0000259" key="1">
    <source>
        <dbReference type="PROSITE" id="PS51186"/>
    </source>
</evidence>
<accession>A0ABU0LEG3</accession>
<dbReference type="PROSITE" id="PS51186">
    <property type="entry name" value="GNAT"/>
    <property type="match status" value="1"/>
</dbReference>
<gene>
    <name evidence="2" type="ORF">QOZ94_002266</name>
</gene>
<comment type="caution">
    <text evidence="2">The sequence shown here is derived from an EMBL/GenBank/DDBJ whole genome shotgun (WGS) entry which is preliminary data.</text>
</comment>
<keyword evidence="3" id="KW-1185">Reference proteome</keyword>
<dbReference type="EMBL" id="JAUSVY010000004">
    <property type="protein sequence ID" value="MDQ0505470.1"/>
    <property type="molecule type" value="Genomic_DNA"/>
</dbReference>
<protein>
    <submittedName>
        <fullName evidence="2">Acetyltransferase</fullName>
    </submittedName>
</protein>
<dbReference type="RefSeq" id="WP_237344065.1">
    <property type="nucleotide sequence ID" value="NZ_JABWGX010000002.1"/>
</dbReference>
<proteinExistence type="predicted"/>
<evidence type="ECO:0000313" key="2">
    <source>
        <dbReference type="EMBL" id="MDQ0505470.1"/>
    </source>
</evidence>
<dbReference type="PANTHER" id="PTHR39173:SF1">
    <property type="entry name" value="ACETYLTRANSFERASE"/>
    <property type="match status" value="1"/>
</dbReference>
<dbReference type="Proteomes" id="UP001241747">
    <property type="component" value="Unassembled WGS sequence"/>
</dbReference>